<feature type="compositionally biased region" description="Polar residues" evidence="1">
    <location>
        <begin position="23"/>
        <end position="41"/>
    </location>
</feature>
<keyword evidence="4" id="KW-1185">Reference proteome</keyword>
<evidence type="ECO:0000256" key="1">
    <source>
        <dbReference type="SAM" id="MobiDB-lite"/>
    </source>
</evidence>
<gene>
    <name evidence="3" type="ORF">PQR57_01225</name>
</gene>
<feature type="signal peptide" evidence="2">
    <location>
        <begin position="1"/>
        <end position="29"/>
    </location>
</feature>
<keyword evidence="2" id="KW-0732">Signal</keyword>
<accession>A0ABW9AI40</accession>
<evidence type="ECO:0000256" key="2">
    <source>
        <dbReference type="SAM" id="SignalP"/>
    </source>
</evidence>
<dbReference type="EMBL" id="JAQQEZ010000001">
    <property type="protein sequence ID" value="MFL9999627.1"/>
    <property type="molecule type" value="Genomic_DNA"/>
</dbReference>
<organism evidence="3 4">
    <name type="scientific">Paraburkholderia dipogonis</name>
    <dbReference type="NCBI Taxonomy" id="1211383"/>
    <lineage>
        <taxon>Bacteria</taxon>
        <taxon>Pseudomonadati</taxon>
        <taxon>Pseudomonadota</taxon>
        <taxon>Betaproteobacteria</taxon>
        <taxon>Burkholderiales</taxon>
        <taxon>Burkholderiaceae</taxon>
        <taxon>Paraburkholderia</taxon>
    </lineage>
</organism>
<dbReference type="Proteomes" id="UP001629230">
    <property type="component" value="Unassembled WGS sequence"/>
</dbReference>
<evidence type="ECO:0000313" key="4">
    <source>
        <dbReference type="Proteomes" id="UP001629230"/>
    </source>
</evidence>
<evidence type="ECO:0000313" key="3">
    <source>
        <dbReference type="EMBL" id="MFL9999627.1"/>
    </source>
</evidence>
<feature type="chain" id="PRO_5047149923" description="Lipoprotein" evidence="2">
    <location>
        <begin position="30"/>
        <end position="75"/>
    </location>
</feature>
<proteinExistence type="predicted"/>
<sequence>MRALLQKSALLMILAVGLAGCASSGSKPAASANTSASTQKAPTDLAPGEQIDYAGHRCGNPNLYVKMHLCVFPRR</sequence>
<evidence type="ECO:0008006" key="5">
    <source>
        <dbReference type="Google" id="ProtNLM"/>
    </source>
</evidence>
<feature type="region of interest" description="Disordered" evidence="1">
    <location>
        <begin position="22"/>
        <end position="45"/>
    </location>
</feature>
<dbReference type="PROSITE" id="PS51257">
    <property type="entry name" value="PROKAR_LIPOPROTEIN"/>
    <property type="match status" value="1"/>
</dbReference>
<reference evidence="3 4" key="1">
    <citation type="journal article" date="2024" name="Chem. Sci.">
        <title>Discovery of megapolipeptins by genome mining of a Burkholderiales bacteria collection.</title>
        <authorList>
            <person name="Paulo B.S."/>
            <person name="Recchia M.J.J."/>
            <person name="Lee S."/>
            <person name="Fergusson C.H."/>
            <person name="Romanowski S.B."/>
            <person name="Hernandez A."/>
            <person name="Krull N."/>
            <person name="Liu D.Y."/>
            <person name="Cavanagh H."/>
            <person name="Bos A."/>
            <person name="Gray C.A."/>
            <person name="Murphy B.T."/>
            <person name="Linington R.G."/>
            <person name="Eustaquio A.S."/>
        </authorList>
    </citation>
    <scope>NUCLEOTIDE SEQUENCE [LARGE SCALE GENOMIC DNA]</scope>
    <source>
        <strain evidence="3 4">RL17-350-BIC-A</strain>
    </source>
</reference>
<comment type="caution">
    <text evidence="3">The sequence shown here is derived from an EMBL/GenBank/DDBJ whole genome shotgun (WGS) entry which is preliminary data.</text>
</comment>
<dbReference type="RefSeq" id="WP_408175092.1">
    <property type="nucleotide sequence ID" value="NZ_JAQQEZ010000001.1"/>
</dbReference>
<name>A0ABW9AI40_9BURK</name>
<protein>
    <recommendedName>
        <fullName evidence="5">Lipoprotein</fullName>
    </recommendedName>
</protein>